<dbReference type="Pfam" id="PF20415">
    <property type="entry name" value="DUF6699"/>
    <property type="match status" value="1"/>
</dbReference>
<accession>A0A8H4QQ99</accession>
<evidence type="ECO:0000259" key="1">
    <source>
        <dbReference type="Pfam" id="PF20415"/>
    </source>
</evidence>
<dbReference type="InterPro" id="IPR046522">
    <property type="entry name" value="DUF6699"/>
</dbReference>
<sequence>MSGPYVYNPPTQTVEYRNSPYLAPFYHQPYSPFIPEISLSGSPYQAVGSLPPSPNPAASPLPGTAPFIPVPFPSTTDSLSPDPWNRTRRSSWNGGVVPPTPTFNTTYLQPPRYYHQRTRSDSGYSPFAAPATIWPDSPYVITTPEPVYQIHQFLNGENPRQDIIFDLSAPNFCPMRYFSENMTLPISAQDLDQPATHPPIYNMQIVCDRIPQWPITISWTQRAGHSTEALPIKVGDVLVAIWQTMQRRISQSYWATLDPRQEYAVSKAYTKRCKANPWMEMTIMNQGVKQVDFLHGKVYFKGLLRTGSAGFGTMKLITA</sequence>
<reference evidence="2 3" key="1">
    <citation type="submission" date="2019-12" db="EMBL/GenBank/DDBJ databases">
        <authorList>
            <person name="Floudas D."/>
            <person name="Bentzer J."/>
            <person name="Ahren D."/>
            <person name="Johansson T."/>
            <person name="Persson P."/>
            <person name="Tunlid A."/>
        </authorList>
    </citation>
    <scope>NUCLEOTIDE SEQUENCE [LARGE SCALE GENOMIC DNA]</scope>
    <source>
        <strain evidence="2 3">CBS 102.39</strain>
    </source>
</reference>
<feature type="domain" description="DUF6699" evidence="1">
    <location>
        <begin position="184"/>
        <end position="304"/>
    </location>
</feature>
<protein>
    <recommendedName>
        <fullName evidence="1">DUF6699 domain-containing protein</fullName>
    </recommendedName>
</protein>
<name>A0A8H4QQ99_9AGAR</name>
<keyword evidence="3" id="KW-1185">Reference proteome</keyword>
<comment type="caution">
    <text evidence="2">The sequence shown here is derived from an EMBL/GenBank/DDBJ whole genome shotgun (WGS) entry which is preliminary data.</text>
</comment>
<organism evidence="2 3">
    <name type="scientific">Agrocybe pediades</name>
    <dbReference type="NCBI Taxonomy" id="84607"/>
    <lineage>
        <taxon>Eukaryota</taxon>
        <taxon>Fungi</taxon>
        <taxon>Dikarya</taxon>
        <taxon>Basidiomycota</taxon>
        <taxon>Agaricomycotina</taxon>
        <taxon>Agaricomycetes</taxon>
        <taxon>Agaricomycetidae</taxon>
        <taxon>Agaricales</taxon>
        <taxon>Agaricineae</taxon>
        <taxon>Strophariaceae</taxon>
        <taxon>Agrocybe</taxon>
    </lineage>
</organism>
<gene>
    <name evidence="2" type="ORF">D9613_002955</name>
</gene>
<dbReference type="AlphaFoldDB" id="A0A8H4QQ99"/>
<proteinExistence type="predicted"/>
<dbReference type="Proteomes" id="UP000521872">
    <property type="component" value="Unassembled WGS sequence"/>
</dbReference>
<evidence type="ECO:0000313" key="3">
    <source>
        <dbReference type="Proteomes" id="UP000521872"/>
    </source>
</evidence>
<evidence type="ECO:0000313" key="2">
    <source>
        <dbReference type="EMBL" id="KAF4614815.1"/>
    </source>
</evidence>
<dbReference type="EMBL" id="JAACJL010000044">
    <property type="protein sequence ID" value="KAF4614815.1"/>
    <property type="molecule type" value="Genomic_DNA"/>
</dbReference>